<organism evidence="1 2">
    <name type="scientific">Oleomonas cavernae</name>
    <dbReference type="NCBI Taxonomy" id="2320859"/>
    <lineage>
        <taxon>Bacteria</taxon>
        <taxon>Pseudomonadati</taxon>
        <taxon>Pseudomonadota</taxon>
        <taxon>Alphaproteobacteria</taxon>
        <taxon>Acetobacterales</taxon>
        <taxon>Acetobacteraceae</taxon>
        <taxon>Oleomonas</taxon>
    </lineage>
</organism>
<proteinExistence type="predicted"/>
<dbReference type="EMBL" id="QYUK01000012">
    <property type="protein sequence ID" value="RJF82777.1"/>
    <property type="molecule type" value="Genomic_DNA"/>
</dbReference>
<comment type="caution">
    <text evidence="1">The sequence shown here is derived from an EMBL/GenBank/DDBJ whole genome shotgun (WGS) entry which is preliminary data.</text>
</comment>
<protein>
    <submittedName>
        <fullName evidence="1">Uncharacterized protein</fullName>
    </submittedName>
</protein>
<accession>A0A418VZH3</accession>
<reference evidence="1 2" key="1">
    <citation type="submission" date="2018-09" db="EMBL/GenBank/DDBJ databases">
        <authorList>
            <person name="Zhu H."/>
        </authorList>
    </citation>
    <scope>NUCLEOTIDE SEQUENCE [LARGE SCALE GENOMIC DNA]</scope>
    <source>
        <strain evidence="1 2">K1W22B-8</strain>
    </source>
</reference>
<sequence length="59" mass="6125">MTGGSRARAPETCIEGGAAAVHFALGQTTQAVAAQGVDKKMIAFRDNRHRTGVSVIELA</sequence>
<evidence type="ECO:0000313" key="1">
    <source>
        <dbReference type="EMBL" id="RJF82777.1"/>
    </source>
</evidence>
<evidence type="ECO:0000313" key="2">
    <source>
        <dbReference type="Proteomes" id="UP000284605"/>
    </source>
</evidence>
<keyword evidence="2" id="KW-1185">Reference proteome</keyword>
<dbReference type="Proteomes" id="UP000284605">
    <property type="component" value="Unassembled WGS sequence"/>
</dbReference>
<name>A0A418VZH3_9PROT</name>
<dbReference type="AlphaFoldDB" id="A0A418VZH3"/>
<gene>
    <name evidence="1" type="ORF">D3874_25135</name>
</gene>